<organism evidence="1">
    <name type="scientific">uncultured Caudovirales phage</name>
    <dbReference type="NCBI Taxonomy" id="2100421"/>
    <lineage>
        <taxon>Viruses</taxon>
        <taxon>Duplodnaviria</taxon>
        <taxon>Heunggongvirae</taxon>
        <taxon>Uroviricota</taxon>
        <taxon>Caudoviricetes</taxon>
        <taxon>Peduoviridae</taxon>
        <taxon>Maltschvirus</taxon>
        <taxon>Maltschvirus maltsch</taxon>
    </lineage>
</organism>
<sequence>MKAFSIFVDPEKVDSVIHELEYEGLEWTHLGAGGPSAIVYFKGEQPALNSFLENNSFEIEAHHVTEEE</sequence>
<evidence type="ECO:0000313" key="1">
    <source>
        <dbReference type="EMBL" id="CAB4159438.1"/>
    </source>
</evidence>
<accession>A0A6J5NQS9</accession>
<protein>
    <submittedName>
        <fullName evidence="1">Uncharacterized protein</fullName>
    </submittedName>
</protein>
<dbReference type="EMBL" id="LR796670">
    <property type="protein sequence ID" value="CAB4159438.1"/>
    <property type="molecule type" value="Genomic_DNA"/>
</dbReference>
<proteinExistence type="predicted"/>
<gene>
    <name evidence="1" type="ORF">UFOVP699_174</name>
</gene>
<name>A0A6J5NQS9_9CAUD</name>
<reference evidence="1" key="1">
    <citation type="submission" date="2020-04" db="EMBL/GenBank/DDBJ databases">
        <authorList>
            <person name="Chiriac C."/>
            <person name="Salcher M."/>
            <person name="Ghai R."/>
            <person name="Kavagutti S V."/>
        </authorList>
    </citation>
    <scope>NUCLEOTIDE SEQUENCE</scope>
</reference>